<dbReference type="GO" id="GO:0045143">
    <property type="term" value="P:homologous chromosome segregation"/>
    <property type="evidence" value="ECO:0007669"/>
    <property type="project" value="TreeGrafter"/>
</dbReference>
<evidence type="ECO:0000313" key="16">
    <source>
        <dbReference type="Proteomes" id="UP000050525"/>
    </source>
</evidence>
<evidence type="ECO:0000256" key="10">
    <source>
        <dbReference type="ARBA" id="ARBA00023036"/>
    </source>
</evidence>
<evidence type="ECO:0000256" key="9">
    <source>
        <dbReference type="ARBA" id="ARBA00022843"/>
    </source>
</evidence>
<gene>
    <name evidence="15" type="primary">PTTG1</name>
    <name evidence="15" type="ORF">Y1Q_0010709</name>
</gene>
<evidence type="ECO:0000256" key="3">
    <source>
        <dbReference type="ARBA" id="ARBA00009264"/>
    </source>
</evidence>
<dbReference type="PANTHER" id="PTHR10418">
    <property type="entry name" value="SECURIN-3"/>
    <property type="match status" value="1"/>
</dbReference>
<dbReference type="PhylomeDB" id="A0A151M6N6"/>
<dbReference type="GO" id="GO:0005737">
    <property type="term" value="C:cytoplasm"/>
    <property type="evidence" value="ECO:0007669"/>
    <property type="project" value="UniProtKB-SubCell"/>
</dbReference>
<dbReference type="RefSeq" id="XP_006277846.1">
    <property type="nucleotide sequence ID" value="XM_006277784.4"/>
</dbReference>
<organism evidence="15 16">
    <name type="scientific">Alligator mississippiensis</name>
    <name type="common">American alligator</name>
    <dbReference type="NCBI Taxonomy" id="8496"/>
    <lineage>
        <taxon>Eukaryota</taxon>
        <taxon>Metazoa</taxon>
        <taxon>Chordata</taxon>
        <taxon>Craniata</taxon>
        <taxon>Vertebrata</taxon>
        <taxon>Euteleostomi</taxon>
        <taxon>Archelosauria</taxon>
        <taxon>Archosauria</taxon>
        <taxon>Crocodylia</taxon>
        <taxon>Alligatoridae</taxon>
        <taxon>Alligatorinae</taxon>
        <taxon>Alligator</taxon>
    </lineage>
</organism>
<keyword evidence="4" id="KW-0963">Cytoplasm</keyword>
<evidence type="ECO:0000256" key="5">
    <source>
        <dbReference type="ARBA" id="ARBA00022618"/>
    </source>
</evidence>
<protein>
    <recommendedName>
        <fullName evidence="13">Securin</fullName>
    </recommendedName>
</protein>
<evidence type="ECO:0000256" key="6">
    <source>
        <dbReference type="ARBA" id="ARBA00022737"/>
    </source>
</evidence>
<dbReference type="GO" id="GO:0051301">
    <property type="term" value="P:cell division"/>
    <property type="evidence" value="ECO:0007669"/>
    <property type="project" value="UniProtKB-KW"/>
</dbReference>
<dbReference type="RefSeq" id="XP_019334074.1">
    <property type="nucleotide sequence ID" value="XM_019478529.2"/>
</dbReference>
<sequence length="195" mass="21715">MATLIFIDQENGEAGATSKDRLRLPSTSGKVLSERSQVQTPHVRKTINATPVASKSLRKALGDVNRTLQSTKKKETLKTQKQLVTKSTTEKTTEVGSCNAVPEETYPEIENLFTYNPLDFESFEVPEEHRLSDMSLTGVPLMIFEEKSADRLVNLVPSPMKLSPISWECDLLQSTASFLSTLDEIIDLPPPCQKF</sequence>
<dbReference type="EMBL" id="AKHW03006437">
    <property type="protein sequence ID" value="KYO20131.1"/>
    <property type="molecule type" value="Genomic_DNA"/>
</dbReference>
<dbReference type="GeneID" id="102567653"/>
<dbReference type="Pfam" id="PF04856">
    <property type="entry name" value="Securin"/>
    <property type="match status" value="1"/>
</dbReference>
<dbReference type="KEGG" id="amj:102567653"/>
<keyword evidence="11" id="KW-0539">Nucleus</keyword>
<dbReference type="PANTHER" id="PTHR10418:SF2">
    <property type="entry name" value="SECURIN"/>
    <property type="match status" value="1"/>
</dbReference>
<dbReference type="STRING" id="8496.A0A151M6N6"/>
<comment type="similarity">
    <text evidence="3">Belongs to the securin family.</text>
</comment>
<evidence type="ECO:0000256" key="8">
    <source>
        <dbReference type="ARBA" id="ARBA00022829"/>
    </source>
</evidence>
<keyword evidence="16" id="KW-1185">Reference proteome</keyword>
<keyword evidence="6" id="KW-0677">Repeat</keyword>
<keyword evidence="12" id="KW-0131">Cell cycle</keyword>
<keyword evidence="7" id="KW-0498">Mitosis</keyword>
<dbReference type="Proteomes" id="UP000050525">
    <property type="component" value="Unassembled WGS sequence"/>
</dbReference>
<keyword evidence="5" id="KW-0132">Cell division</keyword>
<evidence type="ECO:0000256" key="11">
    <source>
        <dbReference type="ARBA" id="ARBA00023242"/>
    </source>
</evidence>
<evidence type="ECO:0000256" key="13">
    <source>
        <dbReference type="ARBA" id="ARBA00039185"/>
    </source>
</evidence>
<dbReference type="CTD" id="9232"/>
<feature type="compositionally biased region" description="Polar residues" evidence="14">
    <location>
        <begin position="25"/>
        <end position="40"/>
    </location>
</feature>
<keyword evidence="8" id="KW-0159">Chromosome partition</keyword>
<accession>A0A151M6N6</accession>
<dbReference type="eggNOG" id="ENOG502S2GG">
    <property type="taxonomic scope" value="Eukaryota"/>
</dbReference>
<evidence type="ECO:0000256" key="7">
    <source>
        <dbReference type="ARBA" id="ARBA00022776"/>
    </source>
</evidence>
<dbReference type="GO" id="GO:0051276">
    <property type="term" value="P:chromosome organization"/>
    <property type="evidence" value="ECO:0007669"/>
    <property type="project" value="InterPro"/>
</dbReference>
<evidence type="ECO:0000256" key="2">
    <source>
        <dbReference type="ARBA" id="ARBA00004496"/>
    </source>
</evidence>
<dbReference type="RefSeq" id="XP_019334073.1">
    <property type="nucleotide sequence ID" value="XM_019478528.2"/>
</dbReference>
<evidence type="ECO:0000256" key="1">
    <source>
        <dbReference type="ARBA" id="ARBA00004123"/>
    </source>
</evidence>
<comment type="subcellular location">
    <subcellularLocation>
        <location evidence="2">Cytoplasm</location>
    </subcellularLocation>
    <subcellularLocation>
        <location evidence="1">Nucleus</location>
    </subcellularLocation>
</comment>
<dbReference type="RefSeq" id="XP_019334072.1">
    <property type="nucleotide sequence ID" value="XM_019478527.2"/>
</dbReference>
<evidence type="ECO:0000313" key="15">
    <source>
        <dbReference type="EMBL" id="KYO20131.1"/>
    </source>
</evidence>
<evidence type="ECO:0000256" key="4">
    <source>
        <dbReference type="ARBA" id="ARBA00022490"/>
    </source>
</evidence>
<dbReference type="OrthoDB" id="9905975at2759"/>
<dbReference type="GO" id="GO:0017124">
    <property type="term" value="F:SH3 domain binding"/>
    <property type="evidence" value="ECO:0007669"/>
    <property type="project" value="UniProtKB-KW"/>
</dbReference>
<evidence type="ECO:0000256" key="12">
    <source>
        <dbReference type="ARBA" id="ARBA00023306"/>
    </source>
</evidence>
<dbReference type="AlphaFoldDB" id="A0A151M6N6"/>
<keyword evidence="9" id="KW-0832">Ubl conjugation</keyword>
<name>A0A151M6N6_ALLMI</name>
<reference evidence="15 16" key="1">
    <citation type="journal article" date="2012" name="Genome Biol.">
        <title>Sequencing three crocodilian genomes to illuminate the evolution of archosaurs and amniotes.</title>
        <authorList>
            <person name="St John J.A."/>
            <person name="Braun E.L."/>
            <person name="Isberg S.R."/>
            <person name="Miles L.G."/>
            <person name="Chong A.Y."/>
            <person name="Gongora J."/>
            <person name="Dalzell P."/>
            <person name="Moran C."/>
            <person name="Bed'hom B."/>
            <person name="Abzhanov A."/>
            <person name="Burgess S.C."/>
            <person name="Cooksey A.M."/>
            <person name="Castoe T.A."/>
            <person name="Crawford N.G."/>
            <person name="Densmore L.D."/>
            <person name="Drew J.C."/>
            <person name="Edwards S.V."/>
            <person name="Faircloth B.C."/>
            <person name="Fujita M.K."/>
            <person name="Greenwold M.J."/>
            <person name="Hoffmann F.G."/>
            <person name="Howard J.M."/>
            <person name="Iguchi T."/>
            <person name="Janes D.E."/>
            <person name="Khan S.Y."/>
            <person name="Kohno S."/>
            <person name="de Koning A.J."/>
            <person name="Lance S.L."/>
            <person name="McCarthy F.M."/>
            <person name="McCormack J.E."/>
            <person name="Merchant M.E."/>
            <person name="Peterson D.G."/>
            <person name="Pollock D.D."/>
            <person name="Pourmand N."/>
            <person name="Raney B.J."/>
            <person name="Roessler K.A."/>
            <person name="Sanford J.R."/>
            <person name="Sawyer R.H."/>
            <person name="Schmidt C.J."/>
            <person name="Triplett E.W."/>
            <person name="Tuberville T.D."/>
            <person name="Venegas-Anaya M."/>
            <person name="Howard J.T."/>
            <person name="Jarvis E.D."/>
            <person name="Guillette L.J.Jr."/>
            <person name="Glenn T.C."/>
            <person name="Green R.E."/>
            <person name="Ray D.A."/>
        </authorList>
    </citation>
    <scope>NUCLEOTIDE SEQUENCE [LARGE SCALE GENOMIC DNA]</scope>
    <source>
        <strain evidence="15">KSC_2009_1</strain>
    </source>
</reference>
<comment type="caution">
    <text evidence="15">The sequence shown here is derived from an EMBL/GenBank/DDBJ whole genome shotgun (WGS) entry which is preliminary data.</text>
</comment>
<feature type="region of interest" description="Disordered" evidence="14">
    <location>
        <begin position="7"/>
        <end position="43"/>
    </location>
</feature>
<dbReference type="GO" id="GO:0005634">
    <property type="term" value="C:nucleus"/>
    <property type="evidence" value="ECO:0007669"/>
    <property type="project" value="UniProtKB-SubCell"/>
</dbReference>
<evidence type="ECO:0000256" key="14">
    <source>
        <dbReference type="SAM" id="MobiDB-lite"/>
    </source>
</evidence>
<dbReference type="InterPro" id="IPR006940">
    <property type="entry name" value="Securin_separation_inhibitor"/>
</dbReference>
<keyword evidence="10" id="KW-0729">SH3-binding</keyword>
<proteinExistence type="inferred from homology"/>